<reference evidence="1 2" key="1">
    <citation type="journal article" date="2010" name="Nature">
        <title>Genome sequencing and analysis of the model grass Brachypodium distachyon.</title>
        <authorList>
            <consortium name="International Brachypodium Initiative"/>
        </authorList>
    </citation>
    <scope>NUCLEOTIDE SEQUENCE [LARGE SCALE GENOMIC DNA]</scope>
    <source>
        <strain evidence="1 2">Bd21</strain>
    </source>
</reference>
<dbReference type="Proteomes" id="UP000008810">
    <property type="component" value="Chromosome 5"/>
</dbReference>
<proteinExistence type="predicted"/>
<sequence length="128" mass="14321">MCRFFSIGLRTHQSVYPATSPISPRSSREPTFPNLLLLLLFREISIPPLQSLLSRTYCPRDPNYPAGGEAFGRRIRARGRLPTRSQFPAGGEAFGRRTCARRRRGGTVRDGRRCDVGARICATTRRGA</sequence>
<reference evidence="2" key="3">
    <citation type="submission" date="2018-08" db="UniProtKB">
        <authorList>
            <consortium name="EnsemblPlants"/>
        </authorList>
    </citation>
    <scope>IDENTIFICATION</scope>
    <source>
        <strain evidence="2">cv. Bd21</strain>
    </source>
</reference>
<dbReference type="InParanoid" id="A0A0Q3P0Q1"/>
<dbReference type="Gramene" id="KQJ82257">
    <property type="protein sequence ID" value="KQJ82257"/>
    <property type="gene ID" value="BRADI_5g07845v3"/>
</dbReference>
<dbReference type="EMBL" id="CM000884">
    <property type="protein sequence ID" value="KQJ82257.1"/>
    <property type="molecule type" value="Genomic_DNA"/>
</dbReference>
<evidence type="ECO:0000313" key="3">
    <source>
        <dbReference type="Proteomes" id="UP000008810"/>
    </source>
</evidence>
<name>A0A0Q3P0Q1_BRADI</name>
<protein>
    <submittedName>
        <fullName evidence="1 2">Uncharacterized protein</fullName>
    </submittedName>
</protein>
<reference evidence="1" key="2">
    <citation type="submission" date="2017-06" db="EMBL/GenBank/DDBJ databases">
        <title>WGS assembly of Brachypodium distachyon.</title>
        <authorList>
            <consortium name="The International Brachypodium Initiative"/>
            <person name="Lucas S."/>
            <person name="Harmon-Smith M."/>
            <person name="Lail K."/>
            <person name="Tice H."/>
            <person name="Grimwood J."/>
            <person name="Bruce D."/>
            <person name="Barry K."/>
            <person name="Shu S."/>
            <person name="Lindquist E."/>
            <person name="Wang M."/>
            <person name="Pitluck S."/>
            <person name="Vogel J.P."/>
            <person name="Garvin D.F."/>
            <person name="Mockler T.C."/>
            <person name="Schmutz J."/>
            <person name="Rokhsar D."/>
            <person name="Bevan M.W."/>
        </authorList>
    </citation>
    <scope>NUCLEOTIDE SEQUENCE</scope>
    <source>
        <strain evidence="1">Bd21</strain>
    </source>
</reference>
<gene>
    <name evidence="1" type="ORF">BRADI_5g07845v3</name>
</gene>
<accession>A0A0Q3P0Q1</accession>
<dbReference type="EnsemblPlants" id="KQJ82257">
    <property type="protein sequence ID" value="KQJ82257"/>
    <property type="gene ID" value="BRADI_5g07845v3"/>
</dbReference>
<evidence type="ECO:0000313" key="2">
    <source>
        <dbReference type="EnsemblPlants" id="KQJ82257"/>
    </source>
</evidence>
<keyword evidence="3" id="KW-1185">Reference proteome</keyword>
<organism evidence="1">
    <name type="scientific">Brachypodium distachyon</name>
    <name type="common">Purple false brome</name>
    <name type="synonym">Trachynia distachya</name>
    <dbReference type="NCBI Taxonomy" id="15368"/>
    <lineage>
        <taxon>Eukaryota</taxon>
        <taxon>Viridiplantae</taxon>
        <taxon>Streptophyta</taxon>
        <taxon>Embryophyta</taxon>
        <taxon>Tracheophyta</taxon>
        <taxon>Spermatophyta</taxon>
        <taxon>Magnoliopsida</taxon>
        <taxon>Liliopsida</taxon>
        <taxon>Poales</taxon>
        <taxon>Poaceae</taxon>
        <taxon>BOP clade</taxon>
        <taxon>Pooideae</taxon>
        <taxon>Stipodae</taxon>
        <taxon>Brachypodieae</taxon>
        <taxon>Brachypodium</taxon>
    </lineage>
</organism>
<dbReference type="AlphaFoldDB" id="A0A0Q3P0Q1"/>
<evidence type="ECO:0000313" key="1">
    <source>
        <dbReference type="EMBL" id="KQJ82257.1"/>
    </source>
</evidence>